<dbReference type="GO" id="GO:0016020">
    <property type="term" value="C:membrane"/>
    <property type="evidence" value="ECO:0007669"/>
    <property type="project" value="InterPro"/>
</dbReference>
<dbReference type="SUPFAM" id="SSF82689">
    <property type="entry name" value="Mechanosensitive channel protein MscS (YggB), C-terminal domain"/>
    <property type="match status" value="1"/>
</dbReference>
<reference evidence="1" key="1">
    <citation type="submission" date="2016-09" db="EMBL/GenBank/DDBJ databases">
        <authorList>
            <person name="Capua I."/>
            <person name="De Benedictis P."/>
            <person name="Joannis T."/>
            <person name="Lombin L.H."/>
            <person name="Cattoli G."/>
        </authorList>
    </citation>
    <scope>NUCLEOTIDE SEQUENCE</scope>
    <source>
        <strain evidence="1">B9</strain>
    </source>
</reference>
<evidence type="ECO:0000313" key="1">
    <source>
        <dbReference type="EMBL" id="SCU79465.1"/>
    </source>
</evidence>
<proteinExistence type="predicted"/>
<sequence length="71" mass="7627">MAQFKTRPLVQAEITRAFNARLKRSFDANGIRMASPSLTIQVGGGAAQLLDPETANEKATQRAADPTIQGQ</sequence>
<organism evidence="1">
    <name type="scientific">Cupriavidus necator</name>
    <name type="common">Alcaligenes eutrophus</name>
    <name type="synonym">Ralstonia eutropha</name>
    <dbReference type="NCBI Taxonomy" id="106590"/>
    <lineage>
        <taxon>Bacteria</taxon>
        <taxon>Pseudomonadati</taxon>
        <taxon>Pseudomonadota</taxon>
        <taxon>Betaproteobacteria</taxon>
        <taxon>Burkholderiales</taxon>
        <taxon>Burkholderiaceae</taxon>
        <taxon>Cupriavidus</taxon>
    </lineage>
</organism>
<dbReference type="AlphaFoldDB" id="A0A1K0IJM7"/>
<name>A0A1K0IJM7_CUPNE</name>
<protein>
    <submittedName>
        <fullName evidence="1">Uncharacterized protein</fullName>
    </submittedName>
</protein>
<gene>
    <name evidence="1" type="ORF">CNECB9_3920008</name>
</gene>
<dbReference type="InterPro" id="IPR011066">
    <property type="entry name" value="MscS_channel_C_sf"/>
</dbReference>
<accession>A0A1K0IJM7</accession>
<dbReference type="EMBL" id="FMSH01000326">
    <property type="protein sequence ID" value="SCU79465.1"/>
    <property type="molecule type" value="Genomic_DNA"/>
</dbReference>